<dbReference type="Gene3D" id="1.20.120.330">
    <property type="entry name" value="Nucleotidyltransferases domain 2"/>
    <property type="match status" value="1"/>
</dbReference>
<proteinExistence type="inferred from homology"/>
<gene>
    <name evidence="3" type="ORF">DYU11_16770</name>
</gene>
<dbReference type="Pfam" id="PF05168">
    <property type="entry name" value="HEPN"/>
    <property type="match status" value="1"/>
</dbReference>
<comment type="caution">
    <text evidence="3">The sequence shown here is derived from an EMBL/GenBank/DDBJ whole genome shotgun (WGS) entry which is preliminary data.</text>
</comment>
<protein>
    <submittedName>
        <fullName evidence="3">HEPN domain-containing protein</fullName>
    </submittedName>
</protein>
<evidence type="ECO:0000256" key="1">
    <source>
        <dbReference type="ARBA" id="ARBA00038248"/>
    </source>
</evidence>
<evidence type="ECO:0000313" key="3">
    <source>
        <dbReference type="EMBL" id="RIV22656.1"/>
    </source>
</evidence>
<reference evidence="3 4" key="1">
    <citation type="submission" date="2018-08" db="EMBL/GenBank/DDBJ databases">
        <title>Fibrisoma montanum sp. nov., isolated from Danxia mountain soil.</title>
        <authorList>
            <person name="Huang Y."/>
        </authorList>
    </citation>
    <scope>NUCLEOTIDE SEQUENCE [LARGE SCALE GENOMIC DNA]</scope>
    <source>
        <strain evidence="3 4">HYT19</strain>
    </source>
</reference>
<evidence type="ECO:0000259" key="2">
    <source>
        <dbReference type="Pfam" id="PF05168"/>
    </source>
</evidence>
<dbReference type="AlphaFoldDB" id="A0A418M9A3"/>
<evidence type="ECO:0000313" key="4">
    <source>
        <dbReference type="Proteomes" id="UP000283523"/>
    </source>
</evidence>
<feature type="domain" description="HEPN" evidence="2">
    <location>
        <begin position="8"/>
        <end position="119"/>
    </location>
</feature>
<dbReference type="OrthoDB" id="963530at2"/>
<sequence>MNKNVANYMSMAGDCLSDARMLLEKGSYRNAVGRAYYAYFDAVRALLASKSMAIKSHSAARSLFSQHFVKDGPFVAADAKELNSLFVLRQDAEYDPEELFDFDAVNKAIETAAEFLLQVEAYLRDNGFYKSIK</sequence>
<dbReference type="PANTHER" id="PTHR36565">
    <property type="entry name" value="UPF0332 PROTEIN TM_1000"/>
    <property type="match status" value="1"/>
</dbReference>
<name>A0A418M9A3_9BACT</name>
<comment type="similarity">
    <text evidence="1">Belongs to the UPF0332 family.</text>
</comment>
<dbReference type="PANTHER" id="PTHR36565:SF1">
    <property type="entry name" value="UPF0332 PROTEIN TM_1000"/>
    <property type="match status" value="1"/>
</dbReference>
<dbReference type="InterPro" id="IPR052226">
    <property type="entry name" value="UPF0332_toxin"/>
</dbReference>
<keyword evidence="4" id="KW-1185">Reference proteome</keyword>
<dbReference type="Proteomes" id="UP000283523">
    <property type="component" value="Unassembled WGS sequence"/>
</dbReference>
<organism evidence="3 4">
    <name type="scientific">Fibrisoma montanum</name>
    <dbReference type="NCBI Taxonomy" id="2305895"/>
    <lineage>
        <taxon>Bacteria</taxon>
        <taxon>Pseudomonadati</taxon>
        <taxon>Bacteroidota</taxon>
        <taxon>Cytophagia</taxon>
        <taxon>Cytophagales</taxon>
        <taxon>Spirosomataceae</taxon>
        <taxon>Fibrisoma</taxon>
    </lineage>
</organism>
<dbReference type="RefSeq" id="WP_119668839.1">
    <property type="nucleotide sequence ID" value="NZ_QXED01000004.1"/>
</dbReference>
<dbReference type="InterPro" id="IPR007842">
    <property type="entry name" value="HEPN_dom"/>
</dbReference>
<accession>A0A418M9A3</accession>
<dbReference type="EMBL" id="QXED01000004">
    <property type="protein sequence ID" value="RIV22656.1"/>
    <property type="molecule type" value="Genomic_DNA"/>
</dbReference>